<protein>
    <submittedName>
        <fullName evidence="1">Uncharacterized protein</fullName>
    </submittedName>
</protein>
<dbReference type="AlphaFoldDB" id="A0A316VMG5"/>
<organism evidence="1 2">
    <name type="scientific">Ceraceosorus guamensis</name>
    <dbReference type="NCBI Taxonomy" id="1522189"/>
    <lineage>
        <taxon>Eukaryota</taxon>
        <taxon>Fungi</taxon>
        <taxon>Dikarya</taxon>
        <taxon>Basidiomycota</taxon>
        <taxon>Ustilaginomycotina</taxon>
        <taxon>Exobasidiomycetes</taxon>
        <taxon>Ceraceosorales</taxon>
        <taxon>Ceraceosoraceae</taxon>
        <taxon>Ceraceosorus</taxon>
    </lineage>
</organism>
<keyword evidence="2" id="KW-1185">Reference proteome</keyword>
<dbReference type="EMBL" id="KZ819548">
    <property type="protein sequence ID" value="PWN38737.1"/>
    <property type="molecule type" value="Genomic_DNA"/>
</dbReference>
<sequence length="60" mass="6684">MLQDKSHIVAQLSSKEKVLAEEVTNLSKKQKFLEKQASDAQGHMRDIFRGVEAQQAAQAS</sequence>
<proteinExistence type="predicted"/>
<evidence type="ECO:0000313" key="2">
    <source>
        <dbReference type="Proteomes" id="UP000245783"/>
    </source>
</evidence>
<name>A0A316VMG5_9BASI</name>
<dbReference type="OrthoDB" id="2015447at2759"/>
<dbReference type="GeneID" id="37038473"/>
<dbReference type="RefSeq" id="XP_025365897.1">
    <property type="nucleotide sequence ID" value="XM_025516603.1"/>
</dbReference>
<accession>A0A316VMG5</accession>
<dbReference type="Proteomes" id="UP000245783">
    <property type="component" value="Unassembled WGS sequence"/>
</dbReference>
<dbReference type="InParanoid" id="A0A316VMG5"/>
<dbReference type="STRING" id="1522189.A0A316VMG5"/>
<reference evidence="1 2" key="1">
    <citation type="journal article" date="2018" name="Mol. Biol. Evol.">
        <title>Broad Genomic Sampling Reveals a Smut Pathogenic Ancestry of the Fungal Clade Ustilaginomycotina.</title>
        <authorList>
            <person name="Kijpornyongpan T."/>
            <person name="Mondo S.J."/>
            <person name="Barry K."/>
            <person name="Sandor L."/>
            <person name="Lee J."/>
            <person name="Lipzen A."/>
            <person name="Pangilinan J."/>
            <person name="LaButti K."/>
            <person name="Hainaut M."/>
            <person name="Henrissat B."/>
            <person name="Grigoriev I.V."/>
            <person name="Spatafora J.W."/>
            <person name="Aime M.C."/>
        </authorList>
    </citation>
    <scope>NUCLEOTIDE SEQUENCE [LARGE SCALE GENOMIC DNA]</scope>
    <source>
        <strain evidence="1 2">MCA 4658</strain>
    </source>
</reference>
<evidence type="ECO:0000313" key="1">
    <source>
        <dbReference type="EMBL" id="PWN38737.1"/>
    </source>
</evidence>
<gene>
    <name evidence="1" type="ORF">IE81DRAFT_350796</name>
</gene>